<dbReference type="Pfam" id="PF02785">
    <property type="entry name" value="Biotin_carb_C"/>
    <property type="match status" value="1"/>
</dbReference>
<proteinExistence type="predicted"/>
<evidence type="ECO:0000256" key="1">
    <source>
        <dbReference type="ARBA" id="ARBA00003761"/>
    </source>
</evidence>
<evidence type="ECO:0000256" key="9">
    <source>
        <dbReference type="PROSITE-ProRule" id="PRU00409"/>
    </source>
</evidence>
<dbReference type="InterPro" id="IPR005481">
    <property type="entry name" value="BC-like_N"/>
</dbReference>
<dbReference type="SMART" id="SM00878">
    <property type="entry name" value="Biotin_carb_C"/>
    <property type="match status" value="1"/>
</dbReference>
<evidence type="ECO:0000256" key="3">
    <source>
        <dbReference type="ARBA" id="ARBA00022598"/>
    </source>
</evidence>
<evidence type="ECO:0000256" key="4">
    <source>
        <dbReference type="ARBA" id="ARBA00022741"/>
    </source>
</evidence>
<dbReference type="Gene3D" id="3.30.470.20">
    <property type="entry name" value="ATP-grasp fold, B domain"/>
    <property type="match status" value="1"/>
</dbReference>
<comment type="function">
    <text evidence="1">This protein is a component of the acetyl coenzyme A carboxylase complex; first, biotin carboxylase catalyzes the carboxylation of the carrier protein and then the transcarboxylase transfers the carboxyl group to form malonyl-CoA.</text>
</comment>
<evidence type="ECO:0000259" key="10">
    <source>
        <dbReference type="PROSITE" id="PS50975"/>
    </source>
</evidence>
<dbReference type="GO" id="GO:0046872">
    <property type="term" value="F:metal ion binding"/>
    <property type="evidence" value="ECO:0007669"/>
    <property type="project" value="InterPro"/>
</dbReference>
<dbReference type="InterPro" id="IPR011761">
    <property type="entry name" value="ATP-grasp"/>
</dbReference>
<dbReference type="PANTHER" id="PTHR48095">
    <property type="entry name" value="PYRUVATE CARBOXYLASE SUBUNIT A"/>
    <property type="match status" value="1"/>
</dbReference>
<keyword evidence="5 9" id="KW-0067">ATP-binding</keyword>
<dbReference type="SUPFAM" id="SSF52440">
    <property type="entry name" value="PreATP-grasp domain"/>
    <property type="match status" value="1"/>
</dbReference>
<dbReference type="PANTHER" id="PTHR48095:SF2">
    <property type="entry name" value="BIOTIN CARBOXYLASE, CHLOROPLASTIC"/>
    <property type="match status" value="1"/>
</dbReference>
<evidence type="ECO:0000256" key="2">
    <source>
        <dbReference type="ARBA" id="ARBA00013263"/>
    </source>
</evidence>
<dbReference type="FunFam" id="3.30.1490.20:FF:000018">
    <property type="entry name" value="Biotin carboxylase"/>
    <property type="match status" value="1"/>
</dbReference>
<dbReference type="InterPro" id="IPR011764">
    <property type="entry name" value="Biotin_carboxylation_dom"/>
</dbReference>
<dbReference type="FunFam" id="3.40.50.20:FF:000010">
    <property type="entry name" value="Propionyl-CoA carboxylase subunit alpha"/>
    <property type="match status" value="1"/>
</dbReference>
<dbReference type="GO" id="GO:0004075">
    <property type="term" value="F:biotin carboxylase activity"/>
    <property type="evidence" value="ECO:0007669"/>
    <property type="project" value="UniProtKB-EC"/>
</dbReference>
<dbReference type="GO" id="GO:0005524">
    <property type="term" value="F:ATP binding"/>
    <property type="evidence" value="ECO:0007669"/>
    <property type="project" value="UniProtKB-UniRule"/>
</dbReference>
<dbReference type="AlphaFoldDB" id="A0A0R1U0U5"/>
<dbReference type="PROSITE" id="PS00866">
    <property type="entry name" value="CPSASE_1"/>
    <property type="match status" value="1"/>
</dbReference>
<dbReference type="EMBL" id="AZFJ01000061">
    <property type="protein sequence ID" value="KRL84498.1"/>
    <property type="molecule type" value="Genomic_DNA"/>
</dbReference>
<dbReference type="Proteomes" id="UP000051922">
    <property type="component" value="Unassembled WGS sequence"/>
</dbReference>
<evidence type="ECO:0000256" key="6">
    <source>
        <dbReference type="ARBA" id="ARBA00023211"/>
    </source>
</evidence>
<name>A0A0R1U0U5_9LACO</name>
<keyword evidence="4 9" id="KW-0547">Nucleotide-binding</keyword>
<dbReference type="Pfam" id="PF00289">
    <property type="entry name" value="Biotin_carb_N"/>
    <property type="match status" value="1"/>
</dbReference>
<dbReference type="PROSITE" id="PS50975">
    <property type="entry name" value="ATP_GRASP"/>
    <property type="match status" value="1"/>
</dbReference>
<dbReference type="Pfam" id="PF02786">
    <property type="entry name" value="CPSase_L_D2"/>
    <property type="match status" value="1"/>
</dbReference>
<protein>
    <recommendedName>
        <fullName evidence="2">biotin carboxylase</fullName>
        <ecNumber evidence="2">6.3.4.14</ecNumber>
    </recommendedName>
</protein>
<dbReference type="InterPro" id="IPR005482">
    <property type="entry name" value="Biotin_COase_C"/>
</dbReference>
<dbReference type="InterPro" id="IPR005479">
    <property type="entry name" value="CPAse_ATP-bd"/>
</dbReference>
<keyword evidence="7" id="KW-0092">Biotin</keyword>
<dbReference type="InterPro" id="IPR011054">
    <property type="entry name" value="Rudment_hybrid_motif"/>
</dbReference>
<dbReference type="PROSITE" id="PS50979">
    <property type="entry name" value="BC"/>
    <property type="match status" value="1"/>
</dbReference>
<evidence type="ECO:0000256" key="5">
    <source>
        <dbReference type="ARBA" id="ARBA00022840"/>
    </source>
</evidence>
<accession>A0A0R1U0U5</accession>
<reference evidence="12 13" key="1">
    <citation type="journal article" date="2015" name="Genome Announc.">
        <title>Expanding the biotechnology potential of lactobacilli through comparative genomics of 213 strains and associated genera.</title>
        <authorList>
            <person name="Sun Z."/>
            <person name="Harris H.M."/>
            <person name="McCann A."/>
            <person name="Guo C."/>
            <person name="Argimon S."/>
            <person name="Zhang W."/>
            <person name="Yang X."/>
            <person name="Jeffery I.B."/>
            <person name="Cooney J.C."/>
            <person name="Kagawa T.F."/>
            <person name="Liu W."/>
            <person name="Song Y."/>
            <person name="Salvetti E."/>
            <person name="Wrobel A."/>
            <person name="Rasinkangas P."/>
            <person name="Parkhill J."/>
            <person name="Rea M.C."/>
            <person name="O'Sullivan O."/>
            <person name="Ritari J."/>
            <person name="Douillard F.P."/>
            <person name="Paul Ross R."/>
            <person name="Yang R."/>
            <person name="Briner A.E."/>
            <person name="Felis G.E."/>
            <person name="de Vos W.M."/>
            <person name="Barrangou R."/>
            <person name="Klaenhammer T.R."/>
            <person name="Caufield P.W."/>
            <person name="Cui Y."/>
            <person name="Zhang H."/>
            <person name="O'Toole P.W."/>
        </authorList>
    </citation>
    <scope>NUCLEOTIDE SEQUENCE [LARGE SCALE GENOMIC DNA]</scope>
    <source>
        <strain evidence="12 13">DSM 15945</strain>
    </source>
</reference>
<evidence type="ECO:0000313" key="12">
    <source>
        <dbReference type="EMBL" id="KRL84498.1"/>
    </source>
</evidence>
<dbReference type="PATRIC" id="fig|1423783.4.peg.2163"/>
<keyword evidence="6" id="KW-0464">Manganese</keyword>
<dbReference type="NCBIfam" id="NF006367">
    <property type="entry name" value="PRK08591.1"/>
    <property type="match status" value="1"/>
</dbReference>
<keyword evidence="3" id="KW-0436">Ligase</keyword>
<dbReference type="InterPro" id="IPR016185">
    <property type="entry name" value="PreATP-grasp_dom_sf"/>
</dbReference>
<dbReference type="InterPro" id="IPR051602">
    <property type="entry name" value="ACC_Biotin_Carboxylase"/>
</dbReference>
<evidence type="ECO:0000256" key="8">
    <source>
        <dbReference type="ARBA" id="ARBA00048600"/>
    </source>
</evidence>
<organism evidence="12 13">
    <name type="scientific">Lacticaseibacillus pantheris DSM 15945 = JCM 12539 = NBRC 106106</name>
    <dbReference type="NCBI Taxonomy" id="1423783"/>
    <lineage>
        <taxon>Bacteria</taxon>
        <taxon>Bacillati</taxon>
        <taxon>Bacillota</taxon>
        <taxon>Bacilli</taxon>
        <taxon>Lactobacillales</taxon>
        <taxon>Lactobacillaceae</taxon>
        <taxon>Lacticaseibacillus</taxon>
    </lineage>
</organism>
<dbReference type="SUPFAM" id="SSF51246">
    <property type="entry name" value="Rudiment single hybrid motif"/>
    <property type="match status" value="1"/>
</dbReference>
<comment type="caution">
    <text evidence="12">The sequence shown here is derived from an EMBL/GenBank/DDBJ whole genome shotgun (WGS) entry which is preliminary data.</text>
</comment>
<comment type="catalytic activity">
    <reaction evidence="8">
        <text>N(6)-biotinyl-L-lysyl-[protein] + hydrogencarbonate + ATP = N(6)-carboxybiotinyl-L-lysyl-[protein] + ADP + phosphate + H(+)</text>
        <dbReference type="Rhea" id="RHEA:13501"/>
        <dbReference type="Rhea" id="RHEA-COMP:10505"/>
        <dbReference type="Rhea" id="RHEA-COMP:10506"/>
        <dbReference type="ChEBI" id="CHEBI:15378"/>
        <dbReference type="ChEBI" id="CHEBI:17544"/>
        <dbReference type="ChEBI" id="CHEBI:30616"/>
        <dbReference type="ChEBI" id="CHEBI:43474"/>
        <dbReference type="ChEBI" id="CHEBI:83144"/>
        <dbReference type="ChEBI" id="CHEBI:83145"/>
        <dbReference type="ChEBI" id="CHEBI:456216"/>
        <dbReference type="EC" id="6.3.4.14"/>
    </reaction>
</comment>
<keyword evidence="13" id="KW-1185">Reference proteome</keyword>
<sequence>MIMFKKVLVANRGEIAVQIIRNLRELGLRSVAVYSTADRDAYFTQIADEAVCIGGPLPADSYLNMKEIISTACLTGSDAIHPGYGFLSENAQFAQMCAECDLTFIGPASNVIEQMGDKASARAVMKAAGVPVIPGSSAVLSDAESAVAVATDLGYPVMLKATAGGGGKGMRVVANDDELRKCFDDVQREANLSFGADSVYMEKVITNAKHIEMQVMADSFGHVVYFPERDCSLQRHHQKLIEESPSSMVTAEEREQLGDLVIKACHAIDYRNTGTFEFLMDRDHHFYFMEMNTRLQVEHTVTEEVTGVNLIAAQILVAAGKPLPWTQDDITIRQYALECRINAENPRAGFLPSAGKITALVLPTGTLGVRIDTSLVGPATIAPYYDSMISKVIVSAMDRHRALRRMDRVLGELRVDGVATNQEFLGDLVHAPAFVNDDSTIDYVETDFLPRWLKEHEQI</sequence>
<gene>
    <name evidence="12" type="ORF">FC50_GL002109</name>
</gene>
<evidence type="ECO:0000259" key="11">
    <source>
        <dbReference type="PROSITE" id="PS50979"/>
    </source>
</evidence>
<dbReference type="EC" id="6.3.4.14" evidence="2"/>
<evidence type="ECO:0000313" key="13">
    <source>
        <dbReference type="Proteomes" id="UP000051922"/>
    </source>
</evidence>
<dbReference type="STRING" id="1423783.FC50_GL002109"/>
<dbReference type="SUPFAM" id="SSF56059">
    <property type="entry name" value="Glutathione synthetase ATP-binding domain-like"/>
    <property type="match status" value="1"/>
</dbReference>
<feature type="domain" description="ATP-grasp" evidence="10">
    <location>
        <begin position="122"/>
        <end position="319"/>
    </location>
</feature>
<evidence type="ECO:0000256" key="7">
    <source>
        <dbReference type="ARBA" id="ARBA00023267"/>
    </source>
</evidence>
<dbReference type="PROSITE" id="PS00867">
    <property type="entry name" value="CPSASE_2"/>
    <property type="match status" value="1"/>
</dbReference>
<feature type="domain" description="Biotin carboxylation" evidence="11">
    <location>
        <begin position="3"/>
        <end position="449"/>
    </location>
</feature>